<dbReference type="HOGENOM" id="CLU_2554725_0_0_11"/>
<keyword evidence="1" id="KW-0812">Transmembrane</keyword>
<keyword evidence="1" id="KW-1133">Transmembrane helix</keyword>
<gene>
    <name evidence="2" type="ordered locus">Namu_2684</name>
</gene>
<accession>C8X8H5</accession>
<dbReference type="AlphaFoldDB" id="C8X8H5"/>
<evidence type="ECO:0000313" key="2">
    <source>
        <dbReference type="EMBL" id="ACV79030.1"/>
    </source>
</evidence>
<sequence length="82" mass="8779">MEMVAVLIVWPLFFVSAFGLMCTYLRLPTDGFRNRRATRQVALLAACTLITGAASVGSATSLPPMLSRDAAIFDFAASEAHA</sequence>
<organism evidence="2 3">
    <name type="scientific">Nakamurella multipartita (strain ATCC 700099 / DSM 44233 / CIP 104796 / JCM 9543 / NBRC 105858 / Y-104)</name>
    <name type="common">Microsphaera multipartita</name>
    <dbReference type="NCBI Taxonomy" id="479431"/>
    <lineage>
        <taxon>Bacteria</taxon>
        <taxon>Bacillati</taxon>
        <taxon>Actinomycetota</taxon>
        <taxon>Actinomycetes</taxon>
        <taxon>Nakamurellales</taxon>
        <taxon>Nakamurellaceae</taxon>
        <taxon>Nakamurella</taxon>
    </lineage>
</organism>
<protein>
    <submittedName>
        <fullName evidence="2">Uncharacterized protein</fullName>
    </submittedName>
</protein>
<keyword evidence="1" id="KW-0472">Membrane</keyword>
<dbReference type="EMBL" id="CP001737">
    <property type="protein sequence ID" value="ACV79030.1"/>
    <property type="molecule type" value="Genomic_DNA"/>
</dbReference>
<feature type="transmembrane region" description="Helical" evidence="1">
    <location>
        <begin position="43"/>
        <end position="62"/>
    </location>
</feature>
<evidence type="ECO:0000313" key="3">
    <source>
        <dbReference type="Proteomes" id="UP000002218"/>
    </source>
</evidence>
<reference evidence="3" key="1">
    <citation type="submission" date="2009-09" db="EMBL/GenBank/DDBJ databases">
        <title>The complete genome of Nakamurella multipartita DSM 44233.</title>
        <authorList>
            <consortium name="US DOE Joint Genome Institute (JGI-PGF)"/>
            <person name="Lucas S."/>
            <person name="Copeland A."/>
            <person name="Lapidus A."/>
            <person name="Glavina del Rio T."/>
            <person name="Dalin E."/>
            <person name="Tice H."/>
            <person name="Bruce D."/>
            <person name="Goodwin L."/>
            <person name="Pitluck S."/>
            <person name="Kyrpides N."/>
            <person name="Mavromatis K."/>
            <person name="Ivanova N."/>
            <person name="Ovchinnikova G."/>
            <person name="Sims D."/>
            <person name="Meincke L."/>
            <person name="Brettin T."/>
            <person name="Detter J.C."/>
            <person name="Han C."/>
            <person name="Larimer F."/>
            <person name="Land M."/>
            <person name="Hauser L."/>
            <person name="Markowitz V."/>
            <person name="Cheng J.-F."/>
            <person name="Hugenholtz P."/>
            <person name="Woyke T."/>
            <person name="Wu D."/>
            <person name="Klenk H.-P."/>
            <person name="Eisen J.A."/>
        </authorList>
    </citation>
    <scope>NUCLEOTIDE SEQUENCE [LARGE SCALE GENOMIC DNA]</scope>
    <source>
        <strain evidence="3">ATCC 700099 / DSM 44233 / CIP 104796 / JCM 9543 / NBRC 105858 / Y-104</strain>
    </source>
</reference>
<dbReference type="Proteomes" id="UP000002218">
    <property type="component" value="Chromosome"/>
</dbReference>
<dbReference type="InParanoid" id="C8X8H5"/>
<keyword evidence="3" id="KW-1185">Reference proteome</keyword>
<evidence type="ECO:0000256" key="1">
    <source>
        <dbReference type="SAM" id="Phobius"/>
    </source>
</evidence>
<dbReference type="KEGG" id="nml:Namu_2684"/>
<name>C8X8H5_NAKMY</name>
<dbReference type="RefSeq" id="WP_015747909.1">
    <property type="nucleotide sequence ID" value="NC_013235.1"/>
</dbReference>
<reference evidence="2 3" key="2">
    <citation type="journal article" date="2010" name="Stand. Genomic Sci.">
        <title>Complete genome sequence of Nakamurella multipartita type strain (Y-104).</title>
        <authorList>
            <person name="Tice H."/>
            <person name="Mayilraj S."/>
            <person name="Sims D."/>
            <person name="Lapidus A."/>
            <person name="Nolan M."/>
            <person name="Lucas S."/>
            <person name="Glavina Del Rio T."/>
            <person name="Copeland A."/>
            <person name="Cheng J.F."/>
            <person name="Meincke L."/>
            <person name="Bruce D."/>
            <person name="Goodwin L."/>
            <person name="Pitluck S."/>
            <person name="Ivanova N."/>
            <person name="Mavromatis K."/>
            <person name="Ovchinnikova G."/>
            <person name="Pati A."/>
            <person name="Chen A."/>
            <person name="Palaniappan K."/>
            <person name="Land M."/>
            <person name="Hauser L."/>
            <person name="Chang Y.J."/>
            <person name="Jeffries C.D."/>
            <person name="Detter J.C."/>
            <person name="Brettin T."/>
            <person name="Rohde M."/>
            <person name="Goker M."/>
            <person name="Bristow J."/>
            <person name="Eisen J.A."/>
            <person name="Markowitz V."/>
            <person name="Hugenholtz P."/>
            <person name="Kyrpides N.C."/>
            <person name="Klenk H.P."/>
            <person name="Chen F."/>
        </authorList>
    </citation>
    <scope>NUCLEOTIDE SEQUENCE [LARGE SCALE GENOMIC DNA]</scope>
    <source>
        <strain evidence="3">ATCC 700099 / DSM 44233 / CIP 104796 / JCM 9543 / NBRC 105858 / Y-104</strain>
    </source>
</reference>
<proteinExistence type="predicted"/>